<protein>
    <submittedName>
        <fullName evidence="2">Heterokaryon incompatibility protein (HET) domain-containing protein</fullName>
    </submittedName>
</protein>
<evidence type="ECO:0000313" key="2">
    <source>
        <dbReference type="EMBL" id="KAJ4859871.1"/>
    </source>
</evidence>
<name>A0A9W9BHZ0_9HYPO</name>
<dbReference type="InterPro" id="IPR052895">
    <property type="entry name" value="HetReg/Transcr_Mod"/>
</dbReference>
<evidence type="ECO:0000259" key="1">
    <source>
        <dbReference type="Pfam" id="PF06985"/>
    </source>
</evidence>
<organism evidence="2 3">
    <name type="scientific">Trichoderma breve</name>
    <dbReference type="NCBI Taxonomy" id="2034170"/>
    <lineage>
        <taxon>Eukaryota</taxon>
        <taxon>Fungi</taxon>
        <taxon>Dikarya</taxon>
        <taxon>Ascomycota</taxon>
        <taxon>Pezizomycotina</taxon>
        <taxon>Sordariomycetes</taxon>
        <taxon>Hypocreomycetidae</taxon>
        <taxon>Hypocreales</taxon>
        <taxon>Hypocreaceae</taxon>
        <taxon>Trichoderma</taxon>
    </lineage>
</organism>
<reference evidence="2" key="1">
    <citation type="submission" date="2022-09" db="EMBL/GenBank/DDBJ databases">
        <title>Chromosome-level assembly of Trichoderma breve T069, a fungus used in development of biopesticide product.</title>
        <authorList>
            <person name="Lin R."/>
            <person name="Liu T."/>
        </authorList>
    </citation>
    <scope>NUCLEOTIDE SEQUENCE</scope>
    <source>
        <strain evidence="2">T069</strain>
    </source>
</reference>
<evidence type="ECO:0000313" key="3">
    <source>
        <dbReference type="Proteomes" id="UP001140511"/>
    </source>
</evidence>
<proteinExistence type="predicted"/>
<dbReference type="InterPro" id="IPR010730">
    <property type="entry name" value="HET"/>
</dbReference>
<dbReference type="RefSeq" id="XP_056028927.1">
    <property type="nucleotide sequence ID" value="XM_056172069.1"/>
</dbReference>
<gene>
    <name evidence="2" type="ORF">T069G_04859</name>
</gene>
<dbReference type="AlphaFoldDB" id="A0A9W9BHZ0"/>
<dbReference type="Proteomes" id="UP001140511">
    <property type="component" value="Unassembled WGS sequence"/>
</dbReference>
<keyword evidence="3" id="KW-1185">Reference proteome</keyword>
<dbReference type="PANTHER" id="PTHR24148:SF64">
    <property type="entry name" value="HETEROKARYON INCOMPATIBILITY DOMAIN-CONTAINING PROTEIN"/>
    <property type="match status" value="1"/>
</dbReference>
<dbReference type="PANTHER" id="PTHR24148">
    <property type="entry name" value="ANKYRIN REPEAT DOMAIN-CONTAINING PROTEIN 39 HOMOLOG-RELATED"/>
    <property type="match status" value="1"/>
</dbReference>
<dbReference type="Pfam" id="PF06985">
    <property type="entry name" value="HET"/>
    <property type="match status" value="1"/>
</dbReference>
<feature type="domain" description="Heterokaryon incompatibility" evidence="1">
    <location>
        <begin position="52"/>
        <end position="192"/>
    </location>
</feature>
<sequence length="616" mass="70506">MAMISDDDAFQYTSSLRGRRIRLLFIQPPYSGDRSSLLQVNLVEEPLDATDFDALSYVWGKCSQKFRIRCNDKNIDIGQNLYEALIEARSRGVSRGLWADAICINQADEAEKNEQVQLMSSIYSAAAHTIIWLGAGLDDPWPMDDTYSNADFDCRARGVPTLRNGSDINPSWKALFHILNYPWFSRVWVIQELVLSSNPLIWRGSRTIDTHALIWMAYHVGSKRDIQTCFATIHGFGNFYASSIVHFFYNATDPRDRFFAIAGISAHLPTNFVDYSRTLEQVASQVGLITFMGGQDFPASIYFDVLADYPSIHLRIQHSQIPSWVPDFFSDQIRGVPLSRYYSTKVIRKQQIGFPNAELRLTIEEPDGSLKQSVSPRFPCLYHKVKEAHVRSIIFDKIKDIMPLTDLIKNEKSHQRELDRYSTESLYQQFDGAYQLSRRVISFIDKARLLAEPELRNCSVMSGQTFDAFWRTLLYNRKQFASDNEIEPDNGIGISFGYWYLMLKLISTIPSKQDPWSSSLHSMALRPLAHPFKSIFDQIYSNRRFFVSKNGKIGWAPPYARSGDSLVVFQGSRIPLAARLVGENVWECVGGCYVHGCMDGEIWKATKSDWDFLKFI</sequence>
<accession>A0A9W9BHZ0</accession>
<dbReference type="GeneID" id="80866757"/>
<dbReference type="Pfam" id="PF26639">
    <property type="entry name" value="Het-6_barrel"/>
    <property type="match status" value="1"/>
</dbReference>
<dbReference type="EMBL" id="JAOPEN010000003">
    <property type="protein sequence ID" value="KAJ4859871.1"/>
    <property type="molecule type" value="Genomic_DNA"/>
</dbReference>
<comment type="caution">
    <text evidence="2">The sequence shown here is derived from an EMBL/GenBank/DDBJ whole genome shotgun (WGS) entry which is preliminary data.</text>
</comment>